<dbReference type="Proteomes" id="UP000558089">
    <property type="component" value="Unassembled WGS sequence"/>
</dbReference>
<dbReference type="EMBL" id="WYET01000004">
    <property type="protein sequence ID" value="NVN18527.1"/>
    <property type="molecule type" value="Genomic_DNA"/>
</dbReference>
<sequence>MADKRNLGIIGVGPRGGHALECLVAQLIKKNSFKNLNFTLFEASGNFGDGHVYDTAQSGSNWINITERILELDERKEINEKGLSVPAFPSYHDWIDHNISKEVDAYPPRRKIGKYLNQRFCSLIDPLVEKGYATLHIEEVHELQFVENNKINICTSNNIYSDFDEILLTIGHQPTKISEQLAEWKDHVDNHNGISLFQDTYPLSNILSCKHLDSKSVVAIRGFGLTMIDVGRRIGKEFGDFQIENEKTRKCTYVPTQKIKNLLVPFSLDGLPPVPKPLNKKIDDWFAPSATQLENFEILIGNRKTQKTAENIDFLLDAFAPIAAEIFLKLPKSINPQQLEQPRIESIIKNWLQNPTLNDPAIVSQNESVDSMMNLFVDMATGQQAISLDFCIGQVWRHCQPSMYKQLSYNACSDNVFAEIVMLDESTKRYSYGPPVEAIQQLIALNKAGVLNLDFVNNPKIEMVNEGWRLANSNKLITANIMVDSVLDQPKIKEVTSSLVRNMLSDGMIQAVHDELGVVTDNHGYVLDSSENTLPIALLGRLAKGTVIGVDAILECFGPRITQWAEQAANNHSAWIQMQKSEDNG</sequence>
<keyword evidence="3" id="KW-1185">Reference proteome</keyword>
<organism evidence="2 3">
    <name type="scientific">Flagellimonas chongwuensis</name>
    <dbReference type="NCBI Taxonomy" id="2697365"/>
    <lineage>
        <taxon>Bacteria</taxon>
        <taxon>Pseudomonadati</taxon>
        <taxon>Bacteroidota</taxon>
        <taxon>Flavobacteriia</taxon>
        <taxon>Flavobacteriales</taxon>
        <taxon>Flavobacteriaceae</taxon>
        <taxon>Flagellimonas</taxon>
    </lineage>
</organism>
<comment type="caution">
    <text evidence="2">The sequence shown here is derived from an EMBL/GenBank/DDBJ whole genome shotgun (WGS) entry which is preliminary data.</text>
</comment>
<protein>
    <recommendedName>
        <fullName evidence="1">FAD-dependent urate hydroxylase HpyO/Asp monooxygenase CreE-like FAD/NAD(P)-binding domain-containing protein</fullName>
    </recommendedName>
</protein>
<accession>A0A850NMH9</accession>
<evidence type="ECO:0000313" key="3">
    <source>
        <dbReference type="Proteomes" id="UP000558089"/>
    </source>
</evidence>
<dbReference type="RefSeq" id="WP_176620252.1">
    <property type="nucleotide sequence ID" value="NZ_WYET01000004.1"/>
</dbReference>
<dbReference type="PANTHER" id="PTHR40254">
    <property type="entry name" value="BLR0577 PROTEIN"/>
    <property type="match status" value="1"/>
</dbReference>
<dbReference type="InterPro" id="IPR052189">
    <property type="entry name" value="L-asp_N-monooxygenase_NS-form"/>
</dbReference>
<dbReference type="InterPro" id="IPR038732">
    <property type="entry name" value="HpyO/CreE_NAD-binding"/>
</dbReference>
<dbReference type="Pfam" id="PF13454">
    <property type="entry name" value="NAD_binding_9"/>
    <property type="match status" value="1"/>
</dbReference>
<evidence type="ECO:0000313" key="2">
    <source>
        <dbReference type="EMBL" id="NVN18527.1"/>
    </source>
</evidence>
<proteinExistence type="predicted"/>
<gene>
    <name evidence="2" type="ORF">GUA46_09245</name>
</gene>
<reference evidence="2 3" key="1">
    <citation type="submission" date="2020-01" db="EMBL/GenBank/DDBJ databases">
        <title>Draft Genome Analysis of Muricauda sp. HICW Isolated from coastal seawater of PR China.</title>
        <authorList>
            <person name="Chen M.-X."/>
        </authorList>
    </citation>
    <scope>NUCLEOTIDE SEQUENCE [LARGE SCALE GENOMIC DNA]</scope>
    <source>
        <strain evidence="2 3">HICW</strain>
    </source>
</reference>
<name>A0A850NMH9_9FLAO</name>
<evidence type="ECO:0000259" key="1">
    <source>
        <dbReference type="Pfam" id="PF13454"/>
    </source>
</evidence>
<dbReference type="AlphaFoldDB" id="A0A850NMH9"/>
<dbReference type="PANTHER" id="PTHR40254:SF1">
    <property type="entry name" value="BLR0577 PROTEIN"/>
    <property type="match status" value="1"/>
</dbReference>
<feature type="domain" description="FAD-dependent urate hydroxylase HpyO/Asp monooxygenase CreE-like FAD/NAD(P)-binding" evidence="1">
    <location>
        <begin position="9"/>
        <end position="173"/>
    </location>
</feature>